<evidence type="ECO:0000313" key="1">
    <source>
        <dbReference type="EMBL" id="PZE20673.1"/>
    </source>
</evidence>
<dbReference type="RefSeq" id="WP_089200045.1">
    <property type="nucleotide sequence ID" value="NZ_NHRJ02000005.1"/>
</dbReference>
<dbReference type="Pfam" id="PF20119">
    <property type="entry name" value="DUF6509"/>
    <property type="match status" value="1"/>
</dbReference>
<dbReference type="EMBL" id="NHRJ02000005">
    <property type="protein sequence ID" value="PZE20673.1"/>
    <property type="molecule type" value="Genomic_DNA"/>
</dbReference>
<dbReference type="InterPro" id="IPR045424">
    <property type="entry name" value="DUF6509"/>
</dbReference>
<sequence length="97" mass="11352">MLTITSFSAQLIKDPFGILPGYRYEFLLDIAVPEDDELYSEQGLYIRAIYRVEPERAGLMKYEIFERDTQKYLEYDLEDDEVAAVEAFCKEHLAEAE</sequence>
<reference evidence="1" key="1">
    <citation type="submission" date="2018-06" db="EMBL/GenBank/DDBJ databases">
        <title>Paenibacillus xerothermodurans sp. nov. an extremely dry heat resistant spore forming bacterium isolated from the soil of Cape Canaveral, Florida.</title>
        <authorList>
            <person name="Seuylemezian A."/>
            <person name="Kaur N."/>
            <person name="Patil P."/>
            <person name="Patil P."/>
            <person name="Mayilraj S."/>
            <person name="Vaishampayan P."/>
        </authorList>
    </citation>
    <scope>NUCLEOTIDE SEQUENCE [LARGE SCALE GENOMIC DNA]</scope>
    <source>
        <strain evidence="1">ATCC 27380</strain>
    </source>
</reference>
<keyword evidence="2" id="KW-1185">Reference proteome</keyword>
<dbReference type="AlphaFoldDB" id="A0A2W1NP35"/>
<proteinExistence type="predicted"/>
<comment type="caution">
    <text evidence="1">The sequence shown here is derived from an EMBL/GenBank/DDBJ whole genome shotgun (WGS) entry which is preliminary data.</text>
</comment>
<protein>
    <submittedName>
        <fullName evidence="1">Pullulanase</fullName>
    </submittedName>
</protein>
<name>A0A2W1NP35_PAEXE</name>
<dbReference type="OrthoDB" id="2736409at2"/>
<organism evidence="1 2">
    <name type="scientific">Paenibacillus xerothermodurans</name>
    <dbReference type="NCBI Taxonomy" id="1977292"/>
    <lineage>
        <taxon>Bacteria</taxon>
        <taxon>Bacillati</taxon>
        <taxon>Bacillota</taxon>
        <taxon>Bacilli</taxon>
        <taxon>Bacillales</taxon>
        <taxon>Paenibacillaceae</taxon>
        <taxon>Paenibacillus</taxon>
    </lineage>
</organism>
<gene>
    <name evidence="1" type="ORF">CBW46_010875</name>
</gene>
<evidence type="ECO:0000313" key="2">
    <source>
        <dbReference type="Proteomes" id="UP000214746"/>
    </source>
</evidence>
<accession>A0A2W1NP35</accession>
<dbReference type="Proteomes" id="UP000214746">
    <property type="component" value="Unassembled WGS sequence"/>
</dbReference>